<dbReference type="Pfam" id="PF01263">
    <property type="entry name" value="Aldose_epim"/>
    <property type="match status" value="1"/>
</dbReference>
<gene>
    <name evidence="1" type="ORF">J2Z79_003443</name>
</gene>
<comment type="caution">
    <text evidence="1">The sequence shown here is derived from an EMBL/GenBank/DDBJ whole genome shotgun (WGS) entry which is preliminary data.</text>
</comment>
<protein>
    <submittedName>
        <fullName evidence="1">Aldose 1-epimerase</fullName>
        <ecNumber evidence="1">5.1.3.3</ecNumber>
    </submittedName>
</protein>
<dbReference type="InterPro" id="IPR008183">
    <property type="entry name" value="Aldose_1/G6P_1-epimerase"/>
</dbReference>
<evidence type="ECO:0000313" key="1">
    <source>
        <dbReference type="EMBL" id="MBP2019996.1"/>
    </source>
</evidence>
<dbReference type="Proteomes" id="UP001519289">
    <property type="component" value="Unassembled WGS sequence"/>
</dbReference>
<dbReference type="GO" id="GO:0004034">
    <property type="term" value="F:aldose 1-epimerase activity"/>
    <property type="evidence" value="ECO:0007669"/>
    <property type="project" value="UniProtKB-EC"/>
</dbReference>
<name>A0ABS4JYR0_9FIRM</name>
<sequence length="324" mass="36022">MPRFTVTEATWSGVPALRLSDGEAQTAALLVPGLGGNLISLTDRGEELLRTAPDARSLREKPARWGIPVLMPPNRIVGGRFRFNGREYQLELTDSSGLHHNHGFPLRRAWQVAATGADGGASATIRFAASDHPDVMAQFPHPFVLELTYTLTGRSLRCRPVARNLGDEPMPFGLGFHPYFLAPEGEEVFIRLTPGRLWEMTDWLPTGRFHEPHGVYDLSTWQPAHAATRGEGYRVTDPEPDGWSRFELANRTTGRTLALRAAPAYRHWLIFNGFAGSFSAEPYTCMTNAFNLDLDPAVSGMDALAPGEERRGLDWELTWTDRAR</sequence>
<proteinExistence type="predicted"/>
<dbReference type="PANTHER" id="PTHR11122:SF13">
    <property type="entry name" value="GLUCOSE-6-PHOSPHATE 1-EPIMERASE"/>
    <property type="match status" value="1"/>
</dbReference>
<dbReference type="Gene3D" id="2.70.98.10">
    <property type="match status" value="1"/>
</dbReference>
<accession>A0ABS4JYR0</accession>
<dbReference type="EMBL" id="JAGGLG010000042">
    <property type="protein sequence ID" value="MBP2019996.1"/>
    <property type="molecule type" value="Genomic_DNA"/>
</dbReference>
<evidence type="ECO:0000313" key="2">
    <source>
        <dbReference type="Proteomes" id="UP001519289"/>
    </source>
</evidence>
<dbReference type="EC" id="5.1.3.3" evidence="1"/>
<dbReference type="RefSeq" id="WP_209468099.1">
    <property type="nucleotide sequence ID" value="NZ_JAGGLG010000042.1"/>
</dbReference>
<keyword evidence="2" id="KW-1185">Reference proteome</keyword>
<dbReference type="SUPFAM" id="SSF74650">
    <property type="entry name" value="Galactose mutarotase-like"/>
    <property type="match status" value="1"/>
</dbReference>
<reference evidence="1 2" key="1">
    <citation type="submission" date="2021-03" db="EMBL/GenBank/DDBJ databases">
        <title>Genomic Encyclopedia of Type Strains, Phase IV (KMG-IV): sequencing the most valuable type-strain genomes for metagenomic binning, comparative biology and taxonomic classification.</title>
        <authorList>
            <person name="Goeker M."/>
        </authorList>
    </citation>
    <scope>NUCLEOTIDE SEQUENCE [LARGE SCALE GENOMIC DNA]</scope>
    <source>
        <strain evidence="1 2">DSM 27138</strain>
    </source>
</reference>
<dbReference type="PANTHER" id="PTHR11122">
    <property type="entry name" value="APOSPORY-ASSOCIATED PROTEIN C-RELATED"/>
    <property type="match status" value="1"/>
</dbReference>
<keyword evidence="1" id="KW-0413">Isomerase</keyword>
<organism evidence="1 2">
    <name type="scientific">Symbiobacterium terraclitae</name>
    <dbReference type="NCBI Taxonomy" id="557451"/>
    <lineage>
        <taxon>Bacteria</taxon>
        <taxon>Bacillati</taxon>
        <taxon>Bacillota</taxon>
        <taxon>Clostridia</taxon>
        <taxon>Eubacteriales</taxon>
        <taxon>Symbiobacteriaceae</taxon>
        <taxon>Symbiobacterium</taxon>
    </lineage>
</organism>
<dbReference type="InterPro" id="IPR011013">
    <property type="entry name" value="Gal_mutarotase_sf_dom"/>
</dbReference>
<dbReference type="CDD" id="cd01081">
    <property type="entry name" value="Aldose_epim"/>
    <property type="match status" value="1"/>
</dbReference>
<dbReference type="InterPro" id="IPR014718">
    <property type="entry name" value="GH-type_carb-bd"/>
</dbReference>